<dbReference type="InterPro" id="IPR001789">
    <property type="entry name" value="Sig_transdc_resp-reg_receiver"/>
</dbReference>
<reference evidence="4 5" key="1">
    <citation type="journal article" date="2010" name="J. Bacteriol.">
        <title>Genome sequences of Oceanicola granulosus HTCC2516(T) and Oceanicola batsensis HTCC2597(TDelta).</title>
        <authorList>
            <person name="Thrash J.C."/>
            <person name="Cho J.C."/>
            <person name="Vergin K.L."/>
            <person name="Giovannoni S.J."/>
        </authorList>
    </citation>
    <scope>NUCLEOTIDE SEQUENCE [LARGE SCALE GENOMIC DNA]</scope>
    <source>
        <strain evidence="5">ATCC BAA-863 / DSM 15984 / KCTC 12145 / HTCC2597</strain>
    </source>
</reference>
<dbReference type="STRING" id="252305.OB2597_06490"/>
<evidence type="ECO:0000256" key="1">
    <source>
        <dbReference type="ARBA" id="ARBA00022553"/>
    </source>
</evidence>
<dbReference type="AlphaFoldDB" id="A3TTD3"/>
<evidence type="ECO:0000256" key="2">
    <source>
        <dbReference type="PROSITE-ProRule" id="PRU00169"/>
    </source>
</evidence>
<dbReference type="InterPro" id="IPR011006">
    <property type="entry name" value="CheY-like_superfamily"/>
</dbReference>
<dbReference type="HOGENOM" id="CLU_1174684_0_0_5"/>
<dbReference type="eggNOG" id="COG2197">
    <property type="taxonomic scope" value="Bacteria"/>
</dbReference>
<dbReference type="SMART" id="SM00448">
    <property type="entry name" value="REC"/>
    <property type="match status" value="1"/>
</dbReference>
<sequence>MNDKEPTLRDNVPTTSRPLLGMTILVVEDSRYASEAMRLMCVRSGARIRRADCLGSARRHLQVYRPTVMIVDLGLPDGSGLDLIAEMGRANPRVDVLLATSGDAALREAALDAGAVGFLEKPVQKLAAFQNAILTQVPEDRRPAGPRPVDPDDVEPDAVAYRDDMAAMADRLEQGADPPTVHYVTQFLRGVARAARDTVLLDAVDALRADQRSGRNTGGGVARVTGLLRDRAARRVSL</sequence>
<dbReference type="CDD" id="cd00156">
    <property type="entry name" value="REC"/>
    <property type="match status" value="1"/>
</dbReference>
<dbReference type="Pfam" id="PF00072">
    <property type="entry name" value="Response_reg"/>
    <property type="match status" value="1"/>
</dbReference>
<comment type="caution">
    <text evidence="4">The sequence shown here is derived from an EMBL/GenBank/DDBJ whole genome shotgun (WGS) entry which is preliminary data.</text>
</comment>
<dbReference type="PANTHER" id="PTHR44591:SF25">
    <property type="entry name" value="CHEMOTAXIS TWO-COMPONENT RESPONSE REGULATOR"/>
    <property type="match status" value="1"/>
</dbReference>
<feature type="modified residue" description="4-aspartylphosphate" evidence="2">
    <location>
        <position position="72"/>
    </location>
</feature>
<dbReference type="RefSeq" id="WP_009805527.1">
    <property type="nucleotide sequence ID" value="NZ_CH724131.1"/>
</dbReference>
<dbReference type="EMBL" id="AAMO01000001">
    <property type="protein sequence ID" value="EAQ04910.1"/>
    <property type="molecule type" value="Genomic_DNA"/>
</dbReference>
<dbReference type="InterPro" id="IPR050595">
    <property type="entry name" value="Bact_response_regulator"/>
</dbReference>
<dbReference type="PANTHER" id="PTHR44591">
    <property type="entry name" value="STRESS RESPONSE REGULATOR PROTEIN 1"/>
    <property type="match status" value="1"/>
</dbReference>
<evidence type="ECO:0000259" key="3">
    <source>
        <dbReference type="PROSITE" id="PS50110"/>
    </source>
</evidence>
<gene>
    <name evidence="4" type="ORF">OB2597_06490</name>
</gene>
<evidence type="ECO:0000313" key="4">
    <source>
        <dbReference type="EMBL" id="EAQ04910.1"/>
    </source>
</evidence>
<dbReference type="Gene3D" id="3.40.50.2300">
    <property type="match status" value="1"/>
</dbReference>
<keyword evidence="1 2" id="KW-0597">Phosphoprotein</keyword>
<dbReference type="PROSITE" id="PS50110">
    <property type="entry name" value="RESPONSE_REGULATORY"/>
    <property type="match status" value="1"/>
</dbReference>
<dbReference type="GO" id="GO:0000160">
    <property type="term" value="P:phosphorelay signal transduction system"/>
    <property type="evidence" value="ECO:0007669"/>
    <property type="project" value="InterPro"/>
</dbReference>
<name>A3TTD3_PSEBH</name>
<dbReference type="Proteomes" id="UP000004318">
    <property type="component" value="Unassembled WGS sequence"/>
</dbReference>
<organism evidence="4 5">
    <name type="scientific">Pseudooceanicola batsensis (strain ATCC BAA-863 / DSM 15984 / KCTC 12145 / HTCC2597)</name>
    <name type="common">Oceanicola batsensis</name>
    <dbReference type="NCBI Taxonomy" id="252305"/>
    <lineage>
        <taxon>Bacteria</taxon>
        <taxon>Pseudomonadati</taxon>
        <taxon>Pseudomonadota</taxon>
        <taxon>Alphaproteobacteria</taxon>
        <taxon>Rhodobacterales</taxon>
        <taxon>Paracoccaceae</taxon>
        <taxon>Pseudooceanicola</taxon>
    </lineage>
</organism>
<protein>
    <submittedName>
        <fullName evidence="4">Response regulator</fullName>
    </submittedName>
</protein>
<proteinExistence type="predicted"/>
<dbReference type="SUPFAM" id="SSF52172">
    <property type="entry name" value="CheY-like"/>
    <property type="match status" value="1"/>
</dbReference>
<dbReference type="OrthoDB" id="7831674at2"/>
<feature type="domain" description="Response regulatory" evidence="3">
    <location>
        <begin position="23"/>
        <end position="136"/>
    </location>
</feature>
<keyword evidence="5" id="KW-1185">Reference proteome</keyword>
<accession>A3TTD3</accession>
<evidence type="ECO:0000313" key="5">
    <source>
        <dbReference type="Proteomes" id="UP000004318"/>
    </source>
</evidence>